<dbReference type="AlphaFoldDB" id="A0A6V8MII1"/>
<organism evidence="2 3">
    <name type="scientific">Geomonas silvestris</name>
    <dbReference type="NCBI Taxonomy" id="2740184"/>
    <lineage>
        <taxon>Bacteria</taxon>
        <taxon>Pseudomonadati</taxon>
        <taxon>Thermodesulfobacteriota</taxon>
        <taxon>Desulfuromonadia</taxon>
        <taxon>Geobacterales</taxon>
        <taxon>Geobacteraceae</taxon>
        <taxon>Geomonas</taxon>
    </lineage>
</organism>
<name>A0A6V8MII1_9BACT</name>
<comment type="caution">
    <text evidence="2">The sequence shown here is derived from an EMBL/GenBank/DDBJ whole genome shotgun (WGS) entry which is preliminary data.</text>
</comment>
<reference evidence="3" key="1">
    <citation type="submission" date="2020-06" db="EMBL/GenBank/DDBJ databases">
        <title>Draft genomic sequence of Geomonas sp. Red330.</title>
        <authorList>
            <person name="Itoh H."/>
            <person name="Zhenxing X."/>
            <person name="Ushijima N."/>
            <person name="Masuda Y."/>
            <person name="Shiratori Y."/>
            <person name="Senoo K."/>
        </authorList>
    </citation>
    <scope>NUCLEOTIDE SEQUENCE [LARGE SCALE GENOMIC DNA]</scope>
    <source>
        <strain evidence="3">Red330</strain>
    </source>
</reference>
<gene>
    <name evidence="2" type="ORF">GMST_19280</name>
</gene>
<feature type="region of interest" description="Disordered" evidence="1">
    <location>
        <begin position="27"/>
        <end position="53"/>
    </location>
</feature>
<feature type="compositionally biased region" description="Basic and acidic residues" evidence="1">
    <location>
        <begin position="27"/>
        <end position="47"/>
    </location>
</feature>
<dbReference type="Proteomes" id="UP000556026">
    <property type="component" value="Unassembled WGS sequence"/>
</dbReference>
<dbReference type="RefSeq" id="WP_183354440.1">
    <property type="nucleotide sequence ID" value="NZ_BLXX01000005.1"/>
</dbReference>
<keyword evidence="3" id="KW-1185">Reference proteome</keyword>
<accession>A0A6V8MII1</accession>
<protein>
    <submittedName>
        <fullName evidence="2">Uncharacterized protein</fullName>
    </submittedName>
</protein>
<sequence>MTTIGALPAQPAVKPFEHPLSERWAMKRYEEREELHQTPSAPKKEEASPESDVAKAAYAWNNALKLAAEKMWGERFGIPPRLTVS</sequence>
<evidence type="ECO:0000313" key="3">
    <source>
        <dbReference type="Proteomes" id="UP000556026"/>
    </source>
</evidence>
<evidence type="ECO:0000256" key="1">
    <source>
        <dbReference type="SAM" id="MobiDB-lite"/>
    </source>
</evidence>
<dbReference type="EMBL" id="BLXX01000005">
    <property type="protein sequence ID" value="GFO59603.1"/>
    <property type="molecule type" value="Genomic_DNA"/>
</dbReference>
<evidence type="ECO:0000313" key="2">
    <source>
        <dbReference type="EMBL" id="GFO59603.1"/>
    </source>
</evidence>
<proteinExistence type="predicted"/>